<reference evidence="7" key="1">
    <citation type="submission" date="2021-02" db="EMBL/GenBank/DDBJ databases">
        <authorList>
            <person name="Nowell W R."/>
        </authorList>
    </citation>
    <scope>NUCLEOTIDE SEQUENCE</scope>
</reference>
<dbReference type="InterPro" id="IPR011042">
    <property type="entry name" value="6-blade_b-propeller_TolB-like"/>
</dbReference>
<evidence type="ECO:0000313" key="7">
    <source>
        <dbReference type="EMBL" id="CAF1632999.1"/>
    </source>
</evidence>
<evidence type="ECO:0000313" key="8">
    <source>
        <dbReference type="Proteomes" id="UP000663832"/>
    </source>
</evidence>
<dbReference type="EMBL" id="CAJNOI010002142">
    <property type="protein sequence ID" value="CAF1460169.1"/>
    <property type="molecule type" value="Genomic_DNA"/>
</dbReference>
<organism evidence="7 8">
    <name type="scientific">Adineta steineri</name>
    <dbReference type="NCBI Taxonomy" id="433720"/>
    <lineage>
        <taxon>Eukaryota</taxon>
        <taxon>Metazoa</taxon>
        <taxon>Spiralia</taxon>
        <taxon>Gnathifera</taxon>
        <taxon>Rotifera</taxon>
        <taxon>Eurotatoria</taxon>
        <taxon>Bdelloidea</taxon>
        <taxon>Adinetida</taxon>
        <taxon>Adinetidae</taxon>
        <taxon>Adineta</taxon>
    </lineage>
</organism>
<feature type="compositionally biased region" description="Basic and acidic residues" evidence="4">
    <location>
        <begin position="126"/>
        <end position="140"/>
    </location>
</feature>
<dbReference type="CDD" id="cd05819">
    <property type="entry name" value="NHL"/>
    <property type="match status" value="1"/>
</dbReference>
<comment type="caution">
    <text evidence="7">The sequence shown here is derived from an EMBL/GenBank/DDBJ whole genome shotgun (WGS) entry which is preliminary data.</text>
</comment>
<evidence type="ECO:0000256" key="4">
    <source>
        <dbReference type="SAM" id="MobiDB-lite"/>
    </source>
</evidence>
<dbReference type="InterPro" id="IPR001258">
    <property type="entry name" value="NHL_repeat"/>
</dbReference>
<dbReference type="Pfam" id="PF01436">
    <property type="entry name" value="NHL"/>
    <property type="match status" value="1"/>
</dbReference>
<keyword evidence="3" id="KW-0325">Glycoprotein</keyword>
<proteinExistence type="predicted"/>
<feature type="region of interest" description="Disordered" evidence="4">
    <location>
        <begin position="124"/>
        <end position="146"/>
    </location>
</feature>
<keyword evidence="2" id="KW-0677">Repeat</keyword>
<name>A0A816D8C2_9BILA</name>
<sequence>MQVSVFTIVILCSICDIKSVQSIQCYDCIGGLDAHCNDPFDRENAGNISKISISANDRCAKVIVNKELARLVFSADLCIAGDNGCITKSNSKGEATVCCCNSDLCNGSSSILLRSSLFSADNDSEERDKKISGNGDRSRDPPPFLDECPSETVGIESMYVCFGRRYDACPAFFTGSLQEACEEALSSTTITEEVFPSEALRDFDMEKCPMLIGVMRPCGEEEEDGLFINEYQSKTLLQNATITLGELKNKLVIFKKECDTNEQTQPRDVHKKPRIHWDVALEIAKYLSLNDAINVFSPNVLPLLRRFQMNVQLVEPSDSFIKMVLQKLNPSQAVSVRFNAEDRLLNTDFNLLNRFDQVTSVSLVHYHSIHEFIFHKILFPNITSLSLWYDNEIAFDAIRNMIIRLPTQIKRFQLHSSAEFCAHRSPNQTNSSSEINRTLEYLLIDMTHFPFTTQNDCQQKYASCLLMTIIDLIRNAPCLHAKWHSKNGANIINNLGILDDGMHEMHRLVIAMDSYDNLIVASDLSMRKYFLNGTIQTLAYGSVADAMFIDRFDNIYYNTDYTLYKLDQNGNITIVAGLTPGFDLDQLSDVSGIYVDKQGTTYISDKDNQRIVKYPINAINGTIVVGSDDGKQLDNPLGIFVDENDNRNHLYVCDTNNHRIRRFTLNSTESITIIGKNNHSMFDDSFFPHNVFVDSNGVVYVAHKRGLFKWLPIQKSIQIILEWKRPEFFDDWIEHPISFAFDSNWNLYVTDRENGSIKKFLFDSNSCK</sequence>
<evidence type="ECO:0000256" key="3">
    <source>
        <dbReference type="ARBA" id="ARBA00023180"/>
    </source>
</evidence>
<dbReference type="EMBL" id="CAJNOM010002462">
    <property type="protein sequence ID" value="CAF1632999.1"/>
    <property type="molecule type" value="Genomic_DNA"/>
</dbReference>
<dbReference type="OrthoDB" id="10064100at2759"/>
<dbReference type="PANTHER" id="PTHR10680">
    <property type="entry name" value="PEPTIDYL-GLYCINE ALPHA-AMIDATING MONOOXYGENASE"/>
    <property type="match status" value="1"/>
</dbReference>
<evidence type="ECO:0000256" key="2">
    <source>
        <dbReference type="ARBA" id="ARBA00022737"/>
    </source>
</evidence>
<dbReference type="SUPFAM" id="SSF101898">
    <property type="entry name" value="NHL repeat"/>
    <property type="match status" value="1"/>
</dbReference>
<evidence type="ECO:0000256" key="5">
    <source>
        <dbReference type="SAM" id="SignalP"/>
    </source>
</evidence>
<dbReference type="GO" id="GO:0005576">
    <property type="term" value="C:extracellular region"/>
    <property type="evidence" value="ECO:0007669"/>
    <property type="project" value="TreeGrafter"/>
</dbReference>
<dbReference type="Gene3D" id="2.120.10.30">
    <property type="entry name" value="TolB, C-terminal domain"/>
    <property type="match status" value="1"/>
</dbReference>
<protein>
    <submittedName>
        <fullName evidence="7">Uncharacterized protein</fullName>
    </submittedName>
</protein>
<evidence type="ECO:0000256" key="1">
    <source>
        <dbReference type="ARBA" id="ARBA00022729"/>
    </source>
</evidence>
<dbReference type="Proteomes" id="UP000663877">
    <property type="component" value="Unassembled WGS sequence"/>
</dbReference>
<keyword evidence="1 5" id="KW-0732">Signal</keyword>
<keyword evidence="8" id="KW-1185">Reference proteome</keyword>
<evidence type="ECO:0000313" key="6">
    <source>
        <dbReference type="EMBL" id="CAF1460169.1"/>
    </source>
</evidence>
<accession>A0A816D8C2</accession>
<dbReference type="AlphaFoldDB" id="A0A816D8C2"/>
<gene>
    <name evidence="6" type="ORF">BJG266_LOCUS40931</name>
    <name evidence="7" type="ORF">QVE165_LOCUS57806</name>
</gene>
<feature type="chain" id="PRO_5036229869" evidence="5">
    <location>
        <begin position="23"/>
        <end position="768"/>
    </location>
</feature>
<feature type="signal peptide" evidence="5">
    <location>
        <begin position="1"/>
        <end position="22"/>
    </location>
</feature>
<dbReference type="Proteomes" id="UP000663832">
    <property type="component" value="Unassembled WGS sequence"/>
</dbReference>
<dbReference type="PANTHER" id="PTHR10680:SF14">
    <property type="entry name" value="PEPTIDYL-GLYCINE ALPHA-AMIDATING MONOOXYGENASE"/>
    <property type="match status" value="1"/>
</dbReference>